<dbReference type="OrthoDB" id="2942328at2759"/>
<dbReference type="Pfam" id="PF13374">
    <property type="entry name" value="TPR_10"/>
    <property type="match status" value="1"/>
</dbReference>
<evidence type="ECO:0000259" key="3">
    <source>
        <dbReference type="Pfam" id="PF24883"/>
    </source>
</evidence>
<dbReference type="Gene3D" id="1.25.40.10">
    <property type="entry name" value="Tetratricopeptide repeat domain"/>
    <property type="match status" value="2"/>
</dbReference>
<dbReference type="PROSITE" id="PS50005">
    <property type="entry name" value="TPR"/>
    <property type="match status" value="1"/>
</dbReference>
<dbReference type="SMART" id="SM00028">
    <property type="entry name" value="TPR"/>
    <property type="match status" value="3"/>
</dbReference>
<dbReference type="InterPro" id="IPR011990">
    <property type="entry name" value="TPR-like_helical_dom_sf"/>
</dbReference>
<dbReference type="InterPro" id="IPR056884">
    <property type="entry name" value="NPHP3-like_N"/>
</dbReference>
<protein>
    <recommendedName>
        <fullName evidence="3">Nephrocystin 3-like N-terminal domain-containing protein</fullName>
    </recommendedName>
</protein>
<gene>
    <name evidence="4" type="ORF">H1R20_g16504</name>
</gene>
<accession>A0A9W8IX59</accession>
<evidence type="ECO:0000313" key="5">
    <source>
        <dbReference type="Proteomes" id="UP001140091"/>
    </source>
</evidence>
<reference evidence="4" key="1">
    <citation type="submission" date="2022-06" db="EMBL/GenBank/DDBJ databases">
        <title>Genome Sequence of Candolleomyces eurysporus.</title>
        <authorList>
            <person name="Buettner E."/>
        </authorList>
    </citation>
    <scope>NUCLEOTIDE SEQUENCE</scope>
    <source>
        <strain evidence="4">VTCC 930004</strain>
    </source>
</reference>
<comment type="caution">
    <text evidence="4">The sequence shown here is derived from an EMBL/GenBank/DDBJ whole genome shotgun (WGS) entry which is preliminary data.</text>
</comment>
<keyword evidence="1" id="KW-0677">Repeat</keyword>
<dbReference type="SUPFAM" id="SSF52540">
    <property type="entry name" value="P-loop containing nucleoside triphosphate hydrolases"/>
    <property type="match status" value="1"/>
</dbReference>
<dbReference type="Gene3D" id="3.40.50.300">
    <property type="entry name" value="P-loop containing nucleotide triphosphate hydrolases"/>
    <property type="match status" value="1"/>
</dbReference>
<proteinExistence type="predicted"/>
<dbReference type="AlphaFoldDB" id="A0A9W8IX59"/>
<keyword evidence="5" id="KW-1185">Reference proteome</keyword>
<feature type="repeat" description="TPR" evidence="2">
    <location>
        <begin position="560"/>
        <end position="593"/>
    </location>
</feature>
<dbReference type="SUPFAM" id="SSF48452">
    <property type="entry name" value="TPR-like"/>
    <property type="match status" value="2"/>
</dbReference>
<evidence type="ECO:0000256" key="2">
    <source>
        <dbReference type="PROSITE-ProRule" id="PRU00339"/>
    </source>
</evidence>
<name>A0A9W8IX59_9AGAR</name>
<keyword evidence="2" id="KW-0802">TPR repeat</keyword>
<evidence type="ECO:0000313" key="4">
    <source>
        <dbReference type="EMBL" id="KAJ2920590.1"/>
    </source>
</evidence>
<dbReference type="PANTHER" id="PTHR19959:SF119">
    <property type="entry name" value="FUNGAL LIPASE-LIKE DOMAIN-CONTAINING PROTEIN"/>
    <property type="match status" value="1"/>
</dbReference>
<dbReference type="Proteomes" id="UP001140091">
    <property type="component" value="Unassembled WGS sequence"/>
</dbReference>
<sequence>MRDFRVLNAPNATHVNVVNEAAMQQNTDHIERARLDALPRHPDMSGKRVEYLPNSRQPDVEELCGQESRSTHLVLCVHGPAGIGKSTLAGHLSDVFRSAGRLAASVFLGAFATDALGPETIVKMIAYEIGSIHARAIPKIIEAMDQCHGRSLENHLEKYILEPLRSLNHPQPLIIIIDAMDEWRDNATFMQAVALLNSESSVVKFILTDRLNPCASRMPGIDRVSIYTYPLGPISNEVIKSYFEKYMRTVPWVGGRKASPADIEKLTELSGGLPVWASTVIALLSHPFSESPPHEILAEIVASRRQVGGADGLGELYCNALKRLFPSSEAQTLFRRYIGAIIALQESLSLLDFSMLAGIPFHLIDRIQFSLSALQTRSPPPGSEKMVHPATTLFHLSFLEYVQATTTETSFAIPTYDSHSTLGLTCLEQLSSLPAPSPNRKFPLRATQHYVVKYWPYHVSNGTPRSNDQWSQTNHCSTLRTVSTGTRQQWAILFWRSLMPEVDELRLEDFGEEDSMVLTLRKLAYWLGESGGDHWGFQMACLEVAVRIDDDDADAWSELGWCYKARGDAMGTLQMYKEAVVAFRRALRLRPDSHHDHTESLDNLATTLWLCYRQNGNHDCLKEAISCSHTALTLSPAPHPDRERYLNALANALSHFYTHNGDPETLNEVISLYREALELCPPPHPDRPISLNNLGDALHDLYKCNGAIEGLNEAISLHCEALALRPASHPHRSRSLSHLASTLGSLHEHNGDIDALNEAISLHHEALALCPAPHPDRSMCLNYLATALQSLHSHSGDIDALNEAVSLHCEALALCPAPHPERPMSLHNLAKALLSQFEWNGTLEVLNEAISLHRELLVLHPPGHRFRKYSVKSLVKPLEKRFEVTGDDRDRCEIEELKAESEALDAESESESGHIYAL</sequence>
<organism evidence="4 5">
    <name type="scientific">Candolleomyces eurysporus</name>
    <dbReference type="NCBI Taxonomy" id="2828524"/>
    <lineage>
        <taxon>Eukaryota</taxon>
        <taxon>Fungi</taxon>
        <taxon>Dikarya</taxon>
        <taxon>Basidiomycota</taxon>
        <taxon>Agaricomycotina</taxon>
        <taxon>Agaricomycetes</taxon>
        <taxon>Agaricomycetidae</taxon>
        <taxon>Agaricales</taxon>
        <taxon>Agaricineae</taxon>
        <taxon>Psathyrellaceae</taxon>
        <taxon>Candolleomyces</taxon>
    </lineage>
</organism>
<feature type="non-terminal residue" evidence="4">
    <location>
        <position position="1"/>
    </location>
</feature>
<dbReference type="PANTHER" id="PTHR19959">
    <property type="entry name" value="KINESIN LIGHT CHAIN"/>
    <property type="match status" value="1"/>
</dbReference>
<feature type="domain" description="Nephrocystin 3-like N-terminal" evidence="3">
    <location>
        <begin position="68"/>
        <end position="209"/>
    </location>
</feature>
<dbReference type="Pfam" id="PF24883">
    <property type="entry name" value="NPHP3_N"/>
    <property type="match status" value="1"/>
</dbReference>
<dbReference type="InterPro" id="IPR027417">
    <property type="entry name" value="P-loop_NTPase"/>
</dbReference>
<dbReference type="EMBL" id="JANBPK010001850">
    <property type="protein sequence ID" value="KAJ2920590.1"/>
    <property type="molecule type" value="Genomic_DNA"/>
</dbReference>
<evidence type="ECO:0000256" key="1">
    <source>
        <dbReference type="ARBA" id="ARBA00022737"/>
    </source>
</evidence>
<dbReference type="InterPro" id="IPR019734">
    <property type="entry name" value="TPR_rpt"/>
</dbReference>